<dbReference type="Gene3D" id="3.10.129.10">
    <property type="entry name" value="Hotdog Thioesterase"/>
    <property type="match status" value="1"/>
</dbReference>
<dbReference type="AlphaFoldDB" id="A0A1R1JIZ9"/>
<keyword evidence="2" id="KW-0378">Hydrolase</keyword>
<comment type="similarity">
    <text evidence="1">Belongs to the thioesterase PaaI family.</text>
</comment>
<dbReference type="RefSeq" id="WP_076474303.1">
    <property type="nucleotide sequence ID" value="NZ_MTJZ01000001.1"/>
</dbReference>
<dbReference type="Proteomes" id="UP000187194">
    <property type="component" value="Unassembled WGS sequence"/>
</dbReference>
<dbReference type="CDD" id="cd03443">
    <property type="entry name" value="PaaI_thioesterase"/>
    <property type="match status" value="1"/>
</dbReference>
<dbReference type="PANTHER" id="PTHR21660:SF1">
    <property type="entry name" value="ACYL-COENZYME A THIOESTERASE 13"/>
    <property type="match status" value="1"/>
</dbReference>
<dbReference type="InterPro" id="IPR029069">
    <property type="entry name" value="HotDog_dom_sf"/>
</dbReference>
<name>A0A1R1JIZ9_9BURK</name>
<organism evidence="4 5">
    <name type="scientific">Burkholderia ubonensis</name>
    <dbReference type="NCBI Taxonomy" id="101571"/>
    <lineage>
        <taxon>Bacteria</taxon>
        <taxon>Pseudomonadati</taxon>
        <taxon>Pseudomonadota</taxon>
        <taxon>Betaproteobacteria</taxon>
        <taxon>Burkholderiales</taxon>
        <taxon>Burkholderiaceae</taxon>
        <taxon>Burkholderia</taxon>
        <taxon>Burkholderia cepacia complex</taxon>
    </lineage>
</organism>
<gene>
    <name evidence="4" type="ORF">BW685_00295</name>
</gene>
<evidence type="ECO:0000259" key="3">
    <source>
        <dbReference type="Pfam" id="PF03061"/>
    </source>
</evidence>
<reference evidence="4 5" key="1">
    <citation type="submission" date="2017-01" db="EMBL/GenBank/DDBJ databases">
        <title>Phylogeographic, genomic and meropenem susceptibility analysis of Burkholderia ubonensis.</title>
        <authorList>
            <person name="Price E.P."/>
            <person name="Sarovich D.S."/>
            <person name="Webb J.R."/>
            <person name="Hall C.M."/>
            <person name="Sahl J.W."/>
            <person name="Kaestli M."/>
            <person name="Mayo M."/>
            <person name="Harrington G."/>
            <person name="Baker A.L."/>
            <person name="Sidak-Loftis L.C."/>
            <person name="Lummis M."/>
            <person name="Schupp J.M."/>
            <person name="Gillece J.D."/>
            <person name="Tuanyok A."/>
            <person name="Warner J."/>
            <person name="Busch J.D."/>
            <person name="Keim P."/>
            <person name="Currie B.J."/>
            <person name="Wagner D.M."/>
        </authorList>
    </citation>
    <scope>NUCLEOTIDE SEQUENCE [LARGE SCALE GENOMIC DNA]</scope>
    <source>
        <strain evidence="4 5">A21</strain>
    </source>
</reference>
<dbReference type="InterPro" id="IPR006683">
    <property type="entry name" value="Thioestr_dom"/>
</dbReference>
<dbReference type="GO" id="GO:0047617">
    <property type="term" value="F:fatty acyl-CoA hydrolase activity"/>
    <property type="evidence" value="ECO:0007669"/>
    <property type="project" value="InterPro"/>
</dbReference>
<sequence length="155" mass="17060">MRDDETNGGIGAAQARVWSARLIEHDYQRYCGLELVRQAPGFCRCRLQVVERIGNLGDTLHGGVLYSMFDVVSMLATLPLLADGEYALTSSFNCMLLSGAPLGAWITLEATVVRDGRNLIFSRCDAWKEVGHDKRAIATAQLSKFRLPAPVTRST</sequence>
<dbReference type="SUPFAM" id="SSF54637">
    <property type="entry name" value="Thioesterase/thiol ester dehydrase-isomerase"/>
    <property type="match status" value="1"/>
</dbReference>
<evidence type="ECO:0000313" key="4">
    <source>
        <dbReference type="EMBL" id="OMG75142.1"/>
    </source>
</evidence>
<evidence type="ECO:0000256" key="1">
    <source>
        <dbReference type="ARBA" id="ARBA00008324"/>
    </source>
</evidence>
<dbReference type="Pfam" id="PF03061">
    <property type="entry name" value="4HBT"/>
    <property type="match status" value="1"/>
</dbReference>
<dbReference type="InterPro" id="IPR039298">
    <property type="entry name" value="ACOT13"/>
</dbReference>
<protein>
    <submittedName>
        <fullName evidence="4">Thioesterase</fullName>
    </submittedName>
</protein>
<evidence type="ECO:0000256" key="2">
    <source>
        <dbReference type="ARBA" id="ARBA00022801"/>
    </source>
</evidence>
<evidence type="ECO:0000313" key="5">
    <source>
        <dbReference type="Proteomes" id="UP000187194"/>
    </source>
</evidence>
<dbReference type="EMBL" id="MTJZ01000001">
    <property type="protein sequence ID" value="OMG75142.1"/>
    <property type="molecule type" value="Genomic_DNA"/>
</dbReference>
<dbReference type="PANTHER" id="PTHR21660">
    <property type="entry name" value="THIOESTERASE SUPERFAMILY MEMBER-RELATED"/>
    <property type="match status" value="1"/>
</dbReference>
<feature type="domain" description="Thioesterase" evidence="3">
    <location>
        <begin position="59"/>
        <end position="131"/>
    </location>
</feature>
<accession>A0A1R1JIZ9</accession>
<proteinExistence type="inferred from homology"/>
<comment type="caution">
    <text evidence="4">The sequence shown here is derived from an EMBL/GenBank/DDBJ whole genome shotgun (WGS) entry which is preliminary data.</text>
</comment>